<keyword evidence="2" id="KW-0964">Secreted</keyword>
<dbReference type="GO" id="GO:0006508">
    <property type="term" value="P:proteolysis"/>
    <property type="evidence" value="ECO:0007669"/>
    <property type="project" value="TreeGrafter"/>
</dbReference>
<dbReference type="PROSITE" id="PS50092">
    <property type="entry name" value="TSP1"/>
    <property type="match status" value="5"/>
</dbReference>
<dbReference type="SMART" id="SM00209">
    <property type="entry name" value="TSP1"/>
    <property type="match status" value="5"/>
</dbReference>
<keyword evidence="6" id="KW-1185">Reference proteome</keyword>
<dbReference type="FunFam" id="2.20.100.10:FF:000005">
    <property type="entry name" value="ADAM metallopeptidase with thrombospondin type 1 motif 9"/>
    <property type="match status" value="1"/>
</dbReference>
<dbReference type="AlphaFoldDB" id="A0A2G8K788"/>
<dbReference type="GO" id="GO:0031012">
    <property type="term" value="C:extracellular matrix"/>
    <property type="evidence" value="ECO:0007669"/>
    <property type="project" value="TreeGrafter"/>
</dbReference>
<dbReference type="InterPro" id="IPR050439">
    <property type="entry name" value="ADAMTS_ADAMTS-like"/>
</dbReference>
<dbReference type="PANTHER" id="PTHR13723:SF278">
    <property type="entry name" value="ADAM METALLOPEPTIDASE WITH THROMBOSPONDIN TYPE 1 MOTIF A, ISOFORM B"/>
    <property type="match status" value="1"/>
</dbReference>
<gene>
    <name evidence="5" type="ORF">BSL78_19339</name>
</gene>
<dbReference type="GO" id="GO:0005576">
    <property type="term" value="C:extracellular region"/>
    <property type="evidence" value="ECO:0007669"/>
    <property type="project" value="UniProtKB-SubCell"/>
</dbReference>
<dbReference type="InterPro" id="IPR000884">
    <property type="entry name" value="TSP1_rpt"/>
</dbReference>
<dbReference type="GO" id="GO:0004222">
    <property type="term" value="F:metalloendopeptidase activity"/>
    <property type="evidence" value="ECO:0007669"/>
    <property type="project" value="TreeGrafter"/>
</dbReference>
<evidence type="ECO:0000313" key="5">
    <source>
        <dbReference type="EMBL" id="PIK43813.1"/>
    </source>
</evidence>
<protein>
    <submittedName>
        <fullName evidence="5">Thrombospondin</fullName>
    </submittedName>
</protein>
<dbReference type="Pfam" id="PF19030">
    <property type="entry name" value="TSP1_ADAMTS"/>
    <property type="match status" value="5"/>
</dbReference>
<name>A0A2G8K788_STIJA</name>
<proteinExistence type="predicted"/>
<dbReference type="Gene3D" id="2.20.100.10">
    <property type="entry name" value="Thrombospondin type-1 (TSP1) repeat"/>
    <property type="match status" value="5"/>
</dbReference>
<dbReference type="Proteomes" id="UP000230750">
    <property type="component" value="Unassembled WGS sequence"/>
</dbReference>
<dbReference type="OrthoDB" id="5948003at2759"/>
<dbReference type="PANTHER" id="PTHR13723">
    <property type="entry name" value="ADAMTS A DISINTEGRIN AND METALLOPROTEASE WITH THROMBOSPONDIN MOTIFS PROTEASE"/>
    <property type="match status" value="1"/>
</dbReference>
<dbReference type="SUPFAM" id="SSF82895">
    <property type="entry name" value="TSP-1 type 1 repeat"/>
    <property type="match status" value="6"/>
</dbReference>
<evidence type="ECO:0000313" key="6">
    <source>
        <dbReference type="Proteomes" id="UP000230750"/>
    </source>
</evidence>
<dbReference type="InterPro" id="IPR036383">
    <property type="entry name" value="TSP1_rpt_sf"/>
</dbReference>
<comment type="caution">
    <text evidence="5">The sequence shown here is derived from an EMBL/GenBank/DDBJ whole genome shotgun (WGS) entry which is preliminary data.</text>
</comment>
<dbReference type="GO" id="GO:0030198">
    <property type="term" value="P:extracellular matrix organization"/>
    <property type="evidence" value="ECO:0007669"/>
    <property type="project" value="TreeGrafter"/>
</dbReference>
<keyword evidence="4" id="KW-0677">Repeat</keyword>
<evidence type="ECO:0000256" key="3">
    <source>
        <dbReference type="ARBA" id="ARBA00022729"/>
    </source>
</evidence>
<evidence type="ECO:0000256" key="2">
    <source>
        <dbReference type="ARBA" id="ARBA00022525"/>
    </source>
</evidence>
<reference evidence="5 6" key="1">
    <citation type="journal article" date="2017" name="PLoS Biol.">
        <title>The sea cucumber genome provides insights into morphological evolution and visceral regeneration.</title>
        <authorList>
            <person name="Zhang X."/>
            <person name="Sun L."/>
            <person name="Yuan J."/>
            <person name="Sun Y."/>
            <person name="Gao Y."/>
            <person name="Zhang L."/>
            <person name="Li S."/>
            <person name="Dai H."/>
            <person name="Hamel J.F."/>
            <person name="Liu C."/>
            <person name="Yu Y."/>
            <person name="Liu S."/>
            <person name="Lin W."/>
            <person name="Guo K."/>
            <person name="Jin S."/>
            <person name="Xu P."/>
            <person name="Storey K.B."/>
            <person name="Huan P."/>
            <person name="Zhang T."/>
            <person name="Zhou Y."/>
            <person name="Zhang J."/>
            <person name="Lin C."/>
            <person name="Li X."/>
            <person name="Xing L."/>
            <person name="Huo D."/>
            <person name="Sun M."/>
            <person name="Wang L."/>
            <person name="Mercier A."/>
            <person name="Li F."/>
            <person name="Yang H."/>
            <person name="Xiang J."/>
        </authorList>
    </citation>
    <scope>NUCLEOTIDE SEQUENCE [LARGE SCALE GENOMIC DNA]</scope>
    <source>
        <strain evidence="5">Shaxun</strain>
        <tissue evidence="5">Muscle</tissue>
    </source>
</reference>
<organism evidence="5 6">
    <name type="scientific">Stichopus japonicus</name>
    <name type="common">Sea cucumber</name>
    <dbReference type="NCBI Taxonomy" id="307972"/>
    <lineage>
        <taxon>Eukaryota</taxon>
        <taxon>Metazoa</taxon>
        <taxon>Echinodermata</taxon>
        <taxon>Eleutherozoa</taxon>
        <taxon>Echinozoa</taxon>
        <taxon>Holothuroidea</taxon>
        <taxon>Aspidochirotacea</taxon>
        <taxon>Aspidochirotida</taxon>
        <taxon>Stichopodidae</taxon>
        <taxon>Apostichopus</taxon>
    </lineage>
</organism>
<accession>A0A2G8K788</accession>
<comment type="subcellular location">
    <subcellularLocation>
        <location evidence="1">Secreted</location>
    </subcellularLocation>
</comment>
<evidence type="ECO:0000256" key="4">
    <source>
        <dbReference type="ARBA" id="ARBA00022737"/>
    </source>
</evidence>
<evidence type="ECO:0000256" key="1">
    <source>
        <dbReference type="ARBA" id="ARBA00004613"/>
    </source>
</evidence>
<sequence length="338" mass="35876">MLTRNGHLGRSKTDCNKLGRSDWNESPWSACSATCDGIETRVVTCIEQENGVQCNANCGQGIQTRTVDCELNNVPVADTLCNPVTRPPATMLCNVGSCNWITGAFGTCSVTCGSGIQTRSVTCINGLGIAVANSNCPTPMPAVTRICIPGPCNSPQWFAGPFGDCNANCGQGMQTRTVSCVLNNVPVADTMCNPVTRPPATQLCNVGSCNWITGAFGTCSITCGSGIQTRSVTCFNGLGITVANSNCPTPMPADTRICNPGPCNSPQWFAGPFGDCSTKCGKGMQRRLVECRIGNLVADDIECERLKMPHRKQVCISLRCLLGNDCELLDNPFIRRGL</sequence>
<dbReference type="STRING" id="307972.A0A2G8K788"/>
<keyword evidence="3" id="KW-0732">Signal</keyword>
<dbReference type="EMBL" id="MRZV01000824">
    <property type="protein sequence ID" value="PIK43813.1"/>
    <property type="molecule type" value="Genomic_DNA"/>
</dbReference>